<dbReference type="RefSeq" id="WP_380116095.1">
    <property type="nucleotide sequence ID" value="NZ_JBHSIU010000018.1"/>
</dbReference>
<evidence type="ECO:0000259" key="1">
    <source>
        <dbReference type="Pfam" id="PF14065"/>
    </source>
</evidence>
<organism evidence="2 3">
    <name type="scientific">Dactylosporangium cerinum</name>
    <dbReference type="NCBI Taxonomy" id="1434730"/>
    <lineage>
        <taxon>Bacteria</taxon>
        <taxon>Bacillati</taxon>
        <taxon>Actinomycetota</taxon>
        <taxon>Actinomycetes</taxon>
        <taxon>Micromonosporales</taxon>
        <taxon>Micromonosporaceae</taxon>
        <taxon>Dactylosporangium</taxon>
    </lineage>
</organism>
<dbReference type="Pfam" id="PF14065">
    <property type="entry name" value="Pvc16_N"/>
    <property type="match status" value="1"/>
</dbReference>
<keyword evidence="3" id="KW-1185">Reference proteome</keyword>
<feature type="domain" description="Pvc16 N-terminal" evidence="1">
    <location>
        <begin position="12"/>
        <end position="187"/>
    </location>
</feature>
<dbReference type="InterPro" id="IPR025351">
    <property type="entry name" value="Pvc16_N"/>
</dbReference>
<evidence type="ECO:0000313" key="2">
    <source>
        <dbReference type="EMBL" id="MFC4999616.1"/>
    </source>
</evidence>
<dbReference type="EMBL" id="JBHSIU010000018">
    <property type="protein sequence ID" value="MFC4999616.1"/>
    <property type="molecule type" value="Genomic_DNA"/>
</dbReference>
<dbReference type="Proteomes" id="UP001595912">
    <property type="component" value="Unassembled WGS sequence"/>
</dbReference>
<evidence type="ECO:0000313" key="3">
    <source>
        <dbReference type="Proteomes" id="UP001595912"/>
    </source>
</evidence>
<proteinExistence type="predicted"/>
<accession>A0ABV9VVN3</accession>
<name>A0ABV9VVN3_9ACTN</name>
<reference evidence="3" key="1">
    <citation type="journal article" date="2019" name="Int. J. Syst. Evol. Microbiol.">
        <title>The Global Catalogue of Microorganisms (GCM) 10K type strain sequencing project: providing services to taxonomists for standard genome sequencing and annotation.</title>
        <authorList>
            <consortium name="The Broad Institute Genomics Platform"/>
            <consortium name="The Broad Institute Genome Sequencing Center for Infectious Disease"/>
            <person name="Wu L."/>
            <person name="Ma J."/>
        </authorList>
    </citation>
    <scope>NUCLEOTIDE SEQUENCE [LARGE SCALE GENOMIC DNA]</scope>
    <source>
        <strain evidence="3">CGMCC 4.7152</strain>
    </source>
</reference>
<protein>
    <submittedName>
        <fullName evidence="2">DUF4255 domain-containing protein</fullName>
    </submittedName>
</protein>
<comment type="caution">
    <text evidence="2">The sequence shown here is derived from an EMBL/GenBank/DDBJ whole genome shotgun (WGS) entry which is preliminary data.</text>
</comment>
<gene>
    <name evidence="2" type="ORF">ACFPIJ_17465</name>
</gene>
<sequence length="373" mass="38657">MSTPANAIQVADTVLKRLAEAGIADAGIQPKPDVTIGPLDREADGPRLNWYLYRITPHPGFRAMEHPRTGTVTSLGRPPLALTLHYLLSVYPAALTSAGDQELVAHVTLAAAMRRLHESAIVGAGSPFLPASSDLVEPLRITLQSLDLEALTKVWTAAAQPLRLSVGYEISLVVVEQQARHVPGAPVGSARTLVGTLGARLLGAAPTRIGADTPTVVRVLGGSAETAFQLAAEVDDPAGAPAGGWPMTVLSQDVDGVRMRLPRDDLAPGVRRLDAVSMMEGLPAGRDSIGLTVVPTVLSLDRPPTAGSPVVLTTAHCAADTEVFLDGRAVAPDSVSATSVTVTVPAATAPGGHAFTLRSRRVAGPAFAFEVAP</sequence>